<reference evidence="1" key="1">
    <citation type="journal article" date="2014" name="Front. Microbiol.">
        <title>High frequency of phylogenetically diverse reductive dehalogenase-homologous genes in deep subseafloor sedimentary metagenomes.</title>
        <authorList>
            <person name="Kawai M."/>
            <person name="Futagami T."/>
            <person name="Toyoda A."/>
            <person name="Takaki Y."/>
            <person name="Nishi S."/>
            <person name="Hori S."/>
            <person name="Arai W."/>
            <person name="Tsubouchi T."/>
            <person name="Morono Y."/>
            <person name="Uchiyama I."/>
            <person name="Ito T."/>
            <person name="Fujiyama A."/>
            <person name="Inagaki F."/>
            <person name="Takami H."/>
        </authorList>
    </citation>
    <scope>NUCLEOTIDE SEQUENCE</scope>
    <source>
        <strain evidence="1">Expedition CK06-06</strain>
    </source>
</reference>
<accession>X0VTL5</accession>
<gene>
    <name evidence="1" type="ORF">S01H1_56084</name>
</gene>
<proteinExistence type="predicted"/>
<organism evidence="1">
    <name type="scientific">marine sediment metagenome</name>
    <dbReference type="NCBI Taxonomy" id="412755"/>
    <lineage>
        <taxon>unclassified sequences</taxon>
        <taxon>metagenomes</taxon>
        <taxon>ecological metagenomes</taxon>
    </lineage>
</organism>
<comment type="caution">
    <text evidence="1">The sequence shown here is derived from an EMBL/GenBank/DDBJ whole genome shotgun (WGS) entry which is preliminary data.</text>
</comment>
<protein>
    <submittedName>
        <fullName evidence="1">Uncharacterized protein</fullName>
    </submittedName>
</protein>
<sequence length="74" mass="8511">MIPPEVDLTRYDRVGIIGFGCNAEGDLGEYAMRRFLMITRTYQKEVDITDLGTEEDILQNLRLDQMDAETIRAI</sequence>
<feature type="non-terminal residue" evidence="1">
    <location>
        <position position="74"/>
    </location>
</feature>
<name>X0VTL5_9ZZZZ</name>
<dbReference type="EMBL" id="BARS01036494">
    <property type="protein sequence ID" value="GAG15803.1"/>
    <property type="molecule type" value="Genomic_DNA"/>
</dbReference>
<dbReference type="AlphaFoldDB" id="X0VTL5"/>
<evidence type="ECO:0000313" key="1">
    <source>
        <dbReference type="EMBL" id="GAG15803.1"/>
    </source>
</evidence>